<feature type="compositionally biased region" description="Basic and acidic residues" evidence="8">
    <location>
        <begin position="160"/>
        <end position="174"/>
    </location>
</feature>
<organism evidence="9 10">
    <name type="scientific">Crassostrea virginica</name>
    <name type="common">Eastern oyster</name>
    <dbReference type="NCBI Taxonomy" id="6565"/>
    <lineage>
        <taxon>Eukaryota</taxon>
        <taxon>Metazoa</taxon>
        <taxon>Spiralia</taxon>
        <taxon>Lophotrochozoa</taxon>
        <taxon>Mollusca</taxon>
        <taxon>Bivalvia</taxon>
        <taxon>Autobranchia</taxon>
        <taxon>Pteriomorphia</taxon>
        <taxon>Ostreida</taxon>
        <taxon>Ostreoidea</taxon>
        <taxon>Ostreidae</taxon>
        <taxon>Crassostrea</taxon>
    </lineage>
</organism>
<evidence type="ECO:0000256" key="4">
    <source>
        <dbReference type="ARBA" id="ARBA00022490"/>
    </source>
</evidence>
<keyword evidence="6" id="KW-0804">Transcription</keyword>
<evidence type="ECO:0000256" key="2">
    <source>
        <dbReference type="ARBA" id="ARBA00004496"/>
    </source>
</evidence>
<keyword evidence="9" id="KW-1185">Reference proteome</keyword>
<dbReference type="CDD" id="cd21941">
    <property type="entry name" value="ZIP_TSC22D4"/>
    <property type="match status" value="1"/>
</dbReference>
<feature type="compositionally biased region" description="Polar residues" evidence="8">
    <location>
        <begin position="415"/>
        <end position="434"/>
    </location>
</feature>
<evidence type="ECO:0000256" key="5">
    <source>
        <dbReference type="ARBA" id="ARBA00023015"/>
    </source>
</evidence>
<dbReference type="GO" id="GO:0043066">
    <property type="term" value="P:negative regulation of apoptotic process"/>
    <property type="evidence" value="ECO:0007669"/>
    <property type="project" value="TreeGrafter"/>
</dbReference>
<dbReference type="GO" id="GO:0005829">
    <property type="term" value="C:cytosol"/>
    <property type="evidence" value="ECO:0007669"/>
    <property type="project" value="TreeGrafter"/>
</dbReference>
<dbReference type="GO" id="GO:0006357">
    <property type="term" value="P:regulation of transcription by RNA polymerase II"/>
    <property type="evidence" value="ECO:0007669"/>
    <property type="project" value="InterPro"/>
</dbReference>
<dbReference type="InterPro" id="IPR000580">
    <property type="entry name" value="TSC22/Bun"/>
</dbReference>
<dbReference type="GO" id="GO:0008284">
    <property type="term" value="P:positive regulation of cell population proliferation"/>
    <property type="evidence" value="ECO:0007669"/>
    <property type="project" value="TreeGrafter"/>
</dbReference>
<dbReference type="Pfam" id="PF01166">
    <property type="entry name" value="TSC22"/>
    <property type="match status" value="1"/>
</dbReference>
<feature type="region of interest" description="Disordered" evidence="8">
    <location>
        <begin position="147"/>
        <end position="188"/>
    </location>
</feature>
<protein>
    <submittedName>
        <fullName evidence="10">TSC22 domain family protein 1-like</fullName>
    </submittedName>
</protein>
<dbReference type="AlphaFoldDB" id="A0A8B8EZM2"/>
<feature type="compositionally biased region" description="Acidic residues" evidence="8">
    <location>
        <begin position="68"/>
        <end position="79"/>
    </location>
</feature>
<sequence length="562" mass="60677">MASNSDKMAVTVDNLTNTAVKEQNETDIKVVVGTSKIVSDGIHKKKTFKITSITKNRDGNSEAPIGELDGDSMEDLDETVESHTEDASSEILDGSKYEDVGEQSPLEDNNFTADAESDVGKEAKEHTVTRFKVVKVETKEPFRRGRWTCRDSLDTPAESSDTKGSAKEKDKDKTNSGNSSACSSIYYDYGQDDPSKNPLLTGHILNQVNDQLNEGLVMNQSGVNVHMTQTGQLVWSDGSQMPQSSLNLAASYGIRPNPSNPTLNQIPKLIYGVPGLNDQATIQSYINAMNSVNVTGASNFPPNQSVVNASQSQGAIGTQSQTQPQSEFVQNGHHGHLHISNAPVISSLQNSINVSASNDLDYTQQPSNIHIQPTVNPSNEGYSVSQISQQPNNIHSPGEYRDNSVSESSVVPSNLGLNLSSSQTQEQNAIASENISDKPSQDPKSQMEDEDVGNPSLTPILTESAVAEAVGNIASPTKEDTESGSSTVAIDNKIEQAMDLVKSHLMYAVREEVEVLKEQIKELIEKNSQLEHENTILRSAASPETLALLSQPRQPQVPSSSS</sequence>
<dbReference type="InterPro" id="IPR047862">
    <property type="entry name" value="TSC22/BUN_CS"/>
</dbReference>
<dbReference type="Proteomes" id="UP000694844">
    <property type="component" value="Chromosome 5"/>
</dbReference>
<gene>
    <name evidence="10" type="primary">LOC111138001</name>
</gene>
<accession>A0A8B8EZM2</accession>
<feature type="compositionally biased region" description="Low complexity" evidence="8">
    <location>
        <begin position="550"/>
        <end position="562"/>
    </location>
</feature>
<comment type="similarity">
    <text evidence="3">Belongs to the TSC-22/Dip/Bun family.</text>
</comment>
<dbReference type="GeneID" id="111138001"/>
<dbReference type="SUPFAM" id="SSF58026">
    <property type="entry name" value="Delta-sleep-inducing peptide immunoreactive peptide"/>
    <property type="match status" value="1"/>
</dbReference>
<dbReference type="OrthoDB" id="8961796at2759"/>
<feature type="region of interest" description="Disordered" evidence="8">
    <location>
        <begin position="368"/>
        <end position="455"/>
    </location>
</feature>
<evidence type="ECO:0000313" key="10">
    <source>
        <dbReference type="RefSeq" id="XP_022345454.1"/>
    </source>
</evidence>
<name>A0A8B8EZM2_CRAVI</name>
<dbReference type="RefSeq" id="XP_022345454.1">
    <property type="nucleotide sequence ID" value="XM_022489746.1"/>
</dbReference>
<evidence type="ECO:0000256" key="6">
    <source>
        <dbReference type="ARBA" id="ARBA00023163"/>
    </source>
</evidence>
<dbReference type="Gene3D" id="1.20.5.490">
    <property type="entry name" value="Single helix bin"/>
    <property type="match status" value="1"/>
</dbReference>
<comment type="subcellular location">
    <subcellularLocation>
        <location evidence="2">Cytoplasm</location>
    </subcellularLocation>
    <subcellularLocation>
        <location evidence="1">Nucleus</location>
    </subcellularLocation>
</comment>
<dbReference type="PANTHER" id="PTHR46745">
    <property type="entry name" value="TSC22 DOMAIN FAMILY PROTEIN 1"/>
    <property type="match status" value="1"/>
</dbReference>
<evidence type="ECO:0000256" key="3">
    <source>
        <dbReference type="ARBA" id="ARBA00007908"/>
    </source>
</evidence>
<keyword evidence="5" id="KW-0805">Transcription regulation</keyword>
<keyword evidence="4" id="KW-0963">Cytoplasm</keyword>
<evidence type="ECO:0000313" key="9">
    <source>
        <dbReference type="Proteomes" id="UP000694844"/>
    </source>
</evidence>
<evidence type="ECO:0000256" key="7">
    <source>
        <dbReference type="ARBA" id="ARBA00023242"/>
    </source>
</evidence>
<dbReference type="PANTHER" id="PTHR46745:SF1">
    <property type="entry name" value="TSC22 DOMAIN FAMILY PROTEIN 1"/>
    <property type="match status" value="1"/>
</dbReference>
<feature type="compositionally biased region" description="Polar residues" evidence="8">
    <location>
        <begin position="368"/>
        <end position="395"/>
    </location>
</feature>
<reference evidence="10" key="1">
    <citation type="submission" date="2025-08" db="UniProtKB">
        <authorList>
            <consortium name="RefSeq"/>
        </authorList>
    </citation>
    <scope>IDENTIFICATION</scope>
    <source>
        <tissue evidence="10">Whole sample</tissue>
    </source>
</reference>
<evidence type="ECO:0000256" key="8">
    <source>
        <dbReference type="SAM" id="MobiDB-lite"/>
    </source>
</evidence>
<dbReference type="GO" id="GO:0005634">
    <property type="term" value="C:nucleus"/>
    <property type="evidence" value="ECO:0007669"/>
    <property type="project" value="UniProtKB-SubCell"/>
</dbReference>
<dbReference type="PROSITE" id="PS01289">
    <property type="entry name" value="TSC22"/>
    <property type="match status" value="1"/>
</dbReference>
<feature type="compositionally biased region" description="Basic and acidic residues" evidence="8">
    <location>
        <begin position="435"/>
        <end position="447"/>
    </location>
</feature>
<evidence type="ECO:0000256" key="1">
    <source>
        <dbReference type="ARBA" id="ARBA00004123"/>
    </source>
</evidence>
<proteinExistence type="inferred from homology"/>
<keyword evidence="7" id="KW-0539">Nucleus</keyword>
<feature type="region of interest" description="Disordered" evidence="8">
    <location>
        <begin position="533"/>
        <end position="562"/>
    </location>
</feature>
<dbReference type="FunFam" id="1.20.5.490:FF:000002">
    <property type="entry name" value="TSC22 domain family, member 1"/>
    <property type="match status" value="1"/>
</dbReference>
<dbReference type="KEGG" id="cvn:111138001"/>
<feature type="region of interest" description="Disordered" evidence="8">
    <location>
        <begin position="54"/>
        <end position="120"/>
    </location>
</feature>